<evidence type="ECO:0000256" key="2">
    <source>
        <dbReference type="SAM" id="MobiDB-lite"/>
    </source>
</evidence>
<proteinExistence type="predicted"/>
<dbReference type="CDD" id="cd13402">
    <property type="entry name" value="LT_TF-like"/>
    <property type="match status" value="1"/>
</dbReference>
<dbReference type="NCBIfam" id="TIGR01760">
    <property type="entry name" value="tape_meas_TP901"/>
    <property type="match status" value="1"/>
</dbReference>
<accession>A0A7H9EJA3</accession>
<dbReference type="InterPro" id="IPR010090">
    <property type="entry name" value="Phage_tape_meas"/>
</dbReference>
<evidence type="ECO:0000313" key="4">
    <source>
        <dbReference type="EMBL" id="QLL77788.1"/>
    </source>
</evidence>
<gene>
    <name evidence="4" type="ORF">GTO87_03720</name>
</gene>
<evidence type="ECO:0000313" key="5">
    <source>
        <dbReference type="Proteomes" id="UP000510886"/>
    </source>
</evidence>
<feature type="compositionally biased region" description="Basic and acidic residues" evidence="2">
    <location>
        <begin position="806"/>
        <end position="817"/>
    </location>
</feature>
<feature type="region of interest" description="Disordered" evidence="2">
    <location>
        <begin position="799"/>
        <end position="818"/>
    </location>
</feature>
<feature type="domain" description="Phage tail tape measure protein" evidence="3">
    <location>
        <begin position="12"/>
        <end position="86"/>
    </location>
</feature>
<sequence length="1281" mass="139245">MKYGIKSPYGNILGTGLRKVINSLVSAVKNIDSKSSVLGKLGIKKSEIVDANGNLRSLTDIMGVLNKHTQDMEGADKNAIFNALFGTTGQQAGMILAENSKRLGELTEKTQAAADKGKYVQTLAQKNSETAQANTQKFKKAWEDLEIKFGAELLPYMTEATKSLSDLFSQKDFQESVKSAASGIGEVASWILKVAEGAVKYRSILWDAIKLSARLWVIDKVVNFTLKMQKLVEVFGGFKSKIVTEQTEVASLTAEYQKLAEAKTAASNAYTETPVKGTSKAGEAVEEVATNIPTTGGKAKGVGTKVAKEVESEIATSGAVATGVAKSAEVATKSSKLLGAIKGLGTFAARYAGVIISGIDVTVSIVSAIRKGTTDSKVAALSKSAGMAIGAGIGFAAGGPMGAIIGSQLGEVVGSSKTVQKIIEGTHKALKKAQKKVSKNEMVISTSGATVNFKGVKVSKSSLTKAQKSIVRDLNKTMDKTDLAAIKMSVKTDKKSLDKSANELKKYYASFLKTAQTQSKKRADSEKKAVEEMYKQHKISKQQYDQYIKDINAADDKRKKKNQETYQSLTKQTDNYNKKLQSITNQSEKKLESIANTYKNRRKNLAAQEATAISNAKAAGYVKIGQKTYKGEEAVRKIQEQYKKKRTKLAQQEKKDQEKVTKETAKAKEKVTESYNKTRLKKLKTLSKSIAKEMGSSSKQQKEILKKLSSDKGKLTDKEAKDLINKSAKEANRIIKNAEKTRKETVTQAKKNYEEKKAQYEKMHQDIPGYTKSMMEKDIANAKSERDVTIEAAKEAKNKTVSSAKSKHDQVVDEASKQNKSVSSNVVAEGNNGIKAYNKWGAAVHNTLKFLSDAWSGIVKAFGGSFSGGVKGYQEQSLISSHATGGVAKTGLSLVGEAGPELVYTPWAKTARIVGQRGAEVTHLNQGEQVLNAQDTARVLSGSYTGILPGYAKGTGFSLSGLLSGIKDKVLDIADSMLDTLKKPVEWINNGFKRWTSVQAFDFTHSTLMDNTRDLAKKSITKPIKDAFAKLLKGYEESQGTMANVSGGASAWTKIIKKVAKRMKVNLTSSGLNAILRRINQESGGNATVTNNWDSNAKAGTPSKGLLQYIQPTLNSWAAYSRGFGNNLLNGSDQIAAMFNDSNWLRDISVKGGWGPTGHKRFANGGLIANHQVIEVAEGNLPEMVIPLDLSKRSRAYQLMQRSLDYFAQSDNHAQSMVQPRQDDANQKLEQGFKLAIELMAKILGVNEEQLNVLKQNKGTDLNSLYKRIAVDKGMRDYQGW</sequence>
<feature type="coiled-coil region" evidence="1">
    <location>
        <begin position="635"/>
        <end position="670"/>
    </location>
</feature>
<dbReference type="KEGG" id="lsw:GTO87_03720"/>
<feature type="coiled-coil region" evidence="1">
    <location>
        <begin position="721"/>
        <end position="799"/>
    </location>
</feature>
<protein>
    <submittedName>
        <fullName evidence="4">Phage tail tape measure protein</fullName>
    </submittedName>
</protein>
<name>A0A7H9EJA3_9LACO</name>
<dbReference type="EMBL" id="CP047418">
    <property type="protein sequence ID" value="QLL77788.1"/>
    <property type="molecule type" value="Genomic_DNA"/>
</dbReference>
<evidence type="ECO:0000256" key="1">
    <source>
        <dbReference type="SAM" id="Coils"/>
    </source>
</evidence>
<dbReference type="RefSeq" id="WP_180849563.1">
    <property type="nucleotide sequence ID" value="NZ_CP047418.1"/>
</dbReference>
<evidence type="ECO:0000259" key="3">
    <source>
        <dbReference type="Pfam" id="PF10145"/>
    </source>
</evidence>
<reference evidence="4 5" key="1">
    <citation type="submission" date="2020-01" db="EMBL/GenBank/DDBJ databases">
        <title>Complete and circular genome sequences of six lactobacillus isolates from horses.</title>
        <authorList>
            <person name="Hassan H.M."/>
        </authorList>
    </citation>
    <scope>NUCLEOTIDE SEQUENCE [LARGE SCALE GENOMIC DNA]</scope>
    <source>
        <strain evidence="4 5">1A</strain>
    </source>
</reference>
<organism evidence="4 5">
    <name type="scientific">Ligilactobacillus saerimneri</name>
    <dbReference type="NCBI Taxonomy" id="228229"/>
    <lineage>
        <taxon>Bacteria</taxon>
        <taxon>Bacillati</taxon>
        <taxon>Bacillota</taxon>
        <taxon>Bacilli</taxon>
        <taxon>Lactobacillales</taxon>
        <taxon>Lactobacillaceae</taxon>
        <taxon>Ligilactobacillus</taxon>
    </lineage>
</organism>
<keyword evidence="1" id="KW-0175">Coiled coil</keyword>
<feature type="coiled-coil region" evidence="1">
    <location>
        <begin position="544"/>
        <end position="608"/>
    </location>
</feature>
<dbReference type="Pfam" id="PF10145">
    <property type="entry name" value="PhageMin_Tail"/>
    <property type="match status" value="1"/>
</dbReference>
<dbReference type="Proteomes" id="UP000510886">
    <property type="component" value="Chromosome"/>
</dbReference>